<dbReference type="EMBL" id="JABBYC010000049">
    <property type="protein sequence ID" value="MBL0888256.1"/>
    <property type="molecule type" value="Genomic_DNA"/>
</dbReference>
<name>A0ABS1LPR1_9MICO</name>
<dbReference type="InterPro" id="IPR011051">
    <property type="entry name" value="RmlC_Cupin_sf"/>
</dbReference>
<dbReference type="Gene3D" id="2.60.120.10">
    <property type="entry name" value="Jelly Rolls"/>
    <property type="match status" value="1"/>
</dbReference>
<evidence type="ECO:0000259" key="1">
    <source>
        <dbReference type="Pfam" id="PF07883"/>
    </source>
</evidence>
<gene>
    <name evidence="2" type="ORF">HGK34_18535</name>
</gene>
<evidence type="ECO:0000313" key="3">
    <source>
        <dbReference type="Proteomes" id="UP000675409"/>
    </source>
</evidence>
<feature type="domain" description="Cupin type-2" evidence="1">
    <location>
        <begin position="26"/>
        <end position="92"/>
    </location>
</feature>
<dbReference type="Pfam" id="PF07883">
    <property type="entry name" value="Cupin_2"/>
    <property type="match status" value="1"/>
</dbReference>
<proteinExistence type="predicted"/>
<organism evidence="2 3">
    <name type="scientific">Myceligenerans indicum</name>
    <dbReference type="NCBI Taxonomy" id="2593663"/>
    <lineage>
        <taxon>Bacteria</taxon>
        <taxon>Bacillati</taxon>
        <taxon>Actinomycetota</taxon>
        <taxon>Actinomycetes</taxon>
        <taxon>Micrococcales</taxon>
        <taxon>Promicromonosporaceae</taxon>
        <taxon>Myceligenerans</taxon>
    </lineage>
</organism>
<evidence type="ECO:0000313" key="2">
    <source>
        <dbReference type="EMBL" id="MBL0888256.1"/>
    </source>
</evidence>
<protein>
    <submittedName>
        <fullName evidence="2">Cupin domain-containing protein</fullName>
    </submittedName>
</protein>
<accession>A0ABS1LPR1</accession>
<sequence>MADAPVFPGGTSVSHLRVYDWSAPDAPGGSGTPHFHTTSTEAYVVLGGRGRVETLGPDGYATHDLAPGRIVWFSPGVIHRAVNDGDLEVLVVMSNAGLPEAGDAVMTFPPQVLATPDAYRAAAGLPEPSGAGAGGMADDLAEDAPVAAAARARRDLALEGYVALRDAVSSNGPEALEPLYAAAARLVGDRARQWRRLWTTTVARAASDTDRALDALAGTGLDAPRPEDGEQAGTGAVGHLMRGAVAVADARPGPRRYGMCGRLRVWTTR</sequence>
<dbReference type="Proteomes" id="UP000675409">
    <property type="component" value="Unassembled WGS sequence"/>
</dbReference>
<comment type="caution">
    <text evidence="2">The sequence shown here is derived from an EMBL/GenBank/DDBJ whole genome shotgun (WGS) entry which is preliminary data.</text>
</comment>
<dbReference type="SUPFAM" id="SSF51182">
    <property type="entry name" value="RmlC-like cupins"/>
    <property type="match status" value="1"/>
</dbReference>
<reference evidence="2 3" key="1">
    <citation type="journal article" date="2021" name="Arch. Microbiol.">
        <title>Myceligenerans indicum sp. nov., an actinobacterium isolated from mangrove sediment of Sundarbans, India.</title>
        <authorList>
            <person name="Asha K."/>
            <person name="Bhadury P."/>
        </authorList>
    </citation>
    <scope>NUCLEOTIDE SEQUENCE [LARGE SCALE GENOMIC DNA]</scope>
    <source>
        <strain evidence="2 3">I2</strain>
    </source>
</reference>
<keyword evidence="3" id="KW-1185">Reference proteome</keyword>
<dbReference type="InterPro" id="IPR013096">
    <property type="entry name" value="Cupin_2"/>
</dbReference>
<dbReference type="InterPro" id="IPR014710">
    <property type="entry name" value="RmlC-like_jellyroll"/>
</dbReference>
<dbReference type="RefSeq" id="WP_201850142.1">
    <property type="nucleotide sequence ID" value="NZ_JABBYC010000049.1"/>
</dbReference>